<keyword evidence="6" id="KW-0804">Transcription</keyword>
<dbReference type="KEGG" id="spib:G8759_24245"/>
<dbReference type="SMART" id="SM00387">
    <property type="entry name" value="HATPase_c"/>
    <property type="match status" value="1"/>
</dbReference>
<dbReference type="SMART" id="SM00388">
    <property type="entry name" value="HisKA"/>
    <property type="match status" value="1"/>
</dbReference>
<dbReference type="InterPro" id="IPR015943">
    <property type="entry name" value="WD40/YVTN_repeat-like_dom_sf"/>
</dbReference>
<dbReference type="InterPro" id="IPR018062">
    <property type="entry name" value="HTH_AraC-typ_CS"/>
</dbReference>
<dbReference type="Gene3D" id="1.10.10.60">
    <property type="entry name" value="Homeodomain-like"/>
    <property type="match status" value="1"/>
</dbReference>
<organism evidence="11 12">
    <name type="scientific">Spirosoma aureum</name>
    <dbReference type="NCBI Taxonomy" id="2692134"/>
    <lineage>
        <taxon>Bacteria</taxon>
        <taxon>Pseudomonadati</taxon>
        <taxon>Bacteroidota</taxon>
        <taxon>Cytophagia</taxon>
        <taxon>Cytophagales</taxon>
        <taxon>Cytophagaceae</taxon>
        <taxon>Spirosoma</taxon>
    </lineage>
</organism>
<dbReference type="EC" id="2.7.13.3" evidence="2"/>
<evidence type="ECO:0000256" key="1">
    <source>
        <dbReference type="ARBA" id="ARBA00000085"/>
    </source>
</evidence>
<dbReference type="PRINTS" id="PR00344">
    <property type="entry name" value="BCTRLSENSOR"/>
</dbReference>
<reference evidence="11 12" key="1">
    <citation type="submission" date="2020-03" db="EMBL/GenBank/DDBJ databases">
        <authorList>
            <person name="Kim M.K."/>
        </authorList>
    </citation>
    <scope>NUCLEOTIDE SEQUENCE [LARGE SCALE GENOMIC DNA]</scope>
    <source>
        <strain evidence="11 12">BT328</strain>
    </source>
</reference>
<keyword evidence="4" id="KW-0805">Transcription regulation</keyword>
<dbReference type="SUPFAM" id="SSF46689">
    <property type="entry name" value="Homeodomain-like"/>
    <property type="match status" value="1"/>
</dbReference>
<feature type="modified residue" description="4-aspartylphosphate" evidence="7">
    <location>
        <position position="1186"/>
    </location>
</feature>
<dbReference type="InterPro" id="IPR011006">
    <property type="entry name" value="CheY-like_superfamily"/>
</dbReference>
<dbReference type="Gene3D" id="2.130.10.10">
    <property type="entry name" value="YVTN repeat-like/Quinoprotein amine dehydrogenase"/>
    <property type="match status" value="3"/>
</dbReference>
<dbReference type="GO" id="GO:0000155">
    <property type="term" value="F:phosphorelay sensor kinase activity"/>
    <property type="evidence" value="ECO:0007669"/>
    <property type="project" value="InterPro"/>
</dbReference>
<protein>
    <recommendedName>
        <fullName evidence="2">histidine kinase</fullName>
        <ecNumber evidence="2">2.7.13.3</ecNumber>
    </recommendedName>
</protein>
<dbReference type="RefSeq" id="WP_167213874.1">
    <property type="nucleotide sequence ID" value="NZ_CP050063.1"/>
</dbReference>
<dbReference type="PROSITE" id="PS50109">
    <property type="entry name" value="HIS_KIN"/>
    <property type="match status" value="1"/>
</dbReference>
<evidence type="ECO:0000259" key="10">
    <source>
        <dbReference type="PROSITE" id="PS50110"/>
    </source>
</evidence>
<dbReference type="CDD" id="cd00075">
    <property type="entry name" value="HATPase"/>
    <property type="match status" value="1"/>
</dbReference>
<evidence type="ECO:0000259" key="9">
    <source>
        <dbReference type="PROSITE" id="PS50109"/>
    </source>
</evidence>
<dbReference type="InterPro" id="IPR036097">
    <property type="entry name" value="HisK_dim/P_sf"/>
</dbReference>
<dbReference type="InterPro" id="IPR011110">
    <property type="entry name" value="Reg_prop"/>
</dbReference>
<dbReference type="Pfam" id="PF00512">
    <property type="entry name" value="HisKA"/>
    <property type="match status" value="1"/>
</dbReference>
<evidence type="ECO:0000256" key="3">
    <source>
        <dbReference type="ARBA" id="ARBA00022553"/>
    </source>
</evidence>
<dbReference type="InterPro" id="IPR036890">
    <property type="entry name" value="HATPase_C_sf"/>
</dbReference>
<dbReference type="InterPro" id="IPR004358">
    <property type="entry name" value="Sig_transdc_His_kin-like_C"/>
</dbReference>
<accession>A0A6G9ASR1</accession>
<dbReference type="CDD" id="cd17574">
    <property type="entry name" value="REC_OmpR"/>
    <property type="match status" value="1"/>
</dbReference>
<dbReference type="Gene3D" id="3.30.565.10">
    <property type="entry name" value="Histidine kinase-like ATPase, C-terminal domain"/>
    <property type="match status" value="1"/>
</dbReference>
<dbReference type="FunFam" id="2.60.40.10:FF:000791">
    <property type="entry name" value="Two-component system sensor histidine kinase/response regulator"/>
    <property type="match status" value="1"/>
</dbReference>
<dbReference type="Pfam" id="PF00072">
    <property type="entry name" value="Response_reg"/>
    <property type="match status" value="1"/>
</dbReference>
<keyword evidence="5" id="KW-0238">DNA-binding</keyword>
<dbReference type="InterPro" id="IPR009057">
    <property type="entry name" value="Homeodomain-like_sf"/>
</dbReference>
<evidence type="ECO:0000313" key="12">
    <source>
        <dbReference type="Proteomes" id="UP000501802"/>
    </source>
</evidence>
<feature type="domain" description="Histidine kinase" evidence="9">
    <location>
        <begin position="864"/>
        <end position="1091"/>
    </location>
</feature>
<feature type="domain" description="HTH araC/xylS-type" evidence="8">
    <location>
        <begin position="1285"/>
        <end position="1384"/>
    </location>
</feature>
<dbReference type="SUPFAM" id="SSF47384">
    <property type="entry name" value="Homodimeric domain of signal transducing histidine kinase"/>
    <property type="match status" value="1"/>
</dbReference>
<dbReference type="PROSITE" id="PS50110">
    <property type="entry name" value="RESPONSE_REGULATORY"/>
    <property type="match status" value="1"/>
</dbReference>
<dbReference type="Gene3D" id="2.60.40.10">
    <property type="entry name" value="Immunoglobulins"/>
    <property type="match status" value="1"/>
</dbReference>
<dbReference type="Gene3D" id="1.10.287.130">
    <property type="match status" value="1"/>
</dbReference>
<dbReference type="InterPro" id="IPR011123">
    <property type="entry name" value="Y_Y_Y"/>
</dbReference>
<dbReference type="PROSITE" id="PS00041">
    <property type="entry name" value="HTH_ARAC_FAMILY_1"/>
    <property type="match status" value="1"/>
</dbReference>
<dbReference type="Pfam" id="PF12833">
    <property type="entry name" value="HTH_18"/>
    <property type="match status" value="1"/>
</dbReference>
<dbReference type="GO" id="GO:0003700">
    <property type="term" value="F:DNA-binding transcription factor activity"/>
    <property type="evidence" value="ECO:0007669"/>
    <property type="project" value="InterPro"/>
</dbReference>
<dbReference type="Gene3D" id="3.40.50.2300">
    <property type="match status" value="1"/>
</dbReference>
<dbReference type="FunFam" id="1.10.287.130:FF:000045">
    <property type="entry name" value="Two-component system sensor histidine kinase/response regulator"/>
    <property type="match status" value="1"/>
</dbReference>
<dbReference type="SMART" id="SM00342">
    <property type="entry name" value="HTH_ARAC"/>
    <property type="match status" value="1"/>
</dbReference>
<evidence type="ECO:0000256" key="7">
    <source>
        <dbReference type="PROSITE-ProRule" id="PRU00169"/>
    </source>
</evidence>
<dbReference type="InterPro" id="IPR001789">
    <property type="entry name" value="Sig_transdc_resp-reg_receiver"/>
</dbReference>
<evidence type="ECO:0000256" key="2">
    <source>
        <dbReference type="ARBA" id="ARBA00012438"/>
    </source>
</evidence>
<evidence type="ECO:0000256" key="4">
    <source>
        <dbReference type="ARBA" id="ARBA00023015"/>
    </source>
</evidence>
<dbReference type="PANTHER" id="PTHR43547:SF2">
    <property type="entry name" value="HYBRID SIGNAL TRANSDUCTION HISTIDINE KINASE C"/>
    <property type="match status" value="1"/>
</dbReference>
<gene>
    <name evidence="11" type="ORF">G8759_24245</name>
</gene>
<dbReference type="GO" id="GO:0043565">
    <property type="term" value="F:sequence-specific DNA binding"/>
    <property type="evidence" value="ECO:0007669"/>
    <property type="project" value="InterPro"/>
</dbReference>
<dbReference type="PANTHER" id="PTHR43547">
    <property type="entry name" value="TWO-COMPONENT HISTIDINE KINASE"/>
    <property type="match status" value="1"/>
</dbReference>
<keyword evidence="3 7" id="KW-0597">Phosphoprotein</keyword>
<dbReference type="CDD" id="cd00082">
    <property type="entry name" value="HisKA"/>
    <property type="match status" value="1"/>
</dbReference>
<evidence type="ECO:0000313" key="11">
    <source>
        <dbReference type="EMBL" id="QIP15522.1"/>
    </source>
</evidence>
<sequence>MIHSKQCYLLWLCIFYCIRLLPLAICQPDGQTFSHISVEEGLSQSSVYAITQDTKGFMWFGTRDGLNRYDSRHMVVYQNQSGNKNSLASNTINSLLMDRQGRLWVGTTKGLALHQPQQDDFLRFSFDKPMTGNAPDSTIISLFQDSRQAIWVGTLHGLYRLKATNPHRYERLADLLQRQTKLSNDYIRAIYEDHDRNLWIGTSGGLARLRPTRSGKFQLTNYFLEPTDSVYHNSSNGINTIAEDQAGQLWLGTERNGIALFDKGQGKVVSWNAVPHLDLSTQIIRTIHPDSKGNFWIGTMSGLYIVAQDGSRFRTLVNQPTDPGSLSDNSVRSIFSDRDGSVWVGTFYGGVDMYSPLARQFGSFRPLDHRGGVPFKIAGPMLPASASHRLWLGTEDRGLFLLNPDNTIARHFAHDSKNSQSLSNDKVKCLLADGTNGLWVGTIKGLNYLDLRRQTITRYLHEPNNPHSLPNDRIYDLKRDRQGTLWIVTNLGGLCRFIPKTNSFERVSHDPDNETTLSTNNATCLLFDSQGQLWVGTTSGLNRKIADQDTFDRFFRNVKDSASISSNHINCLLEDRQHRLWIGTRDGGVNLLLPDQRSFRHFTTAQGLPSNTIFGIQEDNRGRLWISTDKGLAQLEPGRQTFISYNRHDGLVCKEFTPNATYQDSHGYLYFGGYNGIVRFHPDSIRQNNIPPQLAFSQLRLFNHPVTRLSPNDDQGIDYSKGLTFTHRQNVFSVDFAAFNYINSAKNRYAYKLLGFDDTWTYVDEPRAMYTNLDPGDYVLQVKGTNNDDVWNLKPLALTITVLPPFWKTYWAYLFYALVFLGLLRLWSRFNRNRLQLAHDLRVEHLEKTRQQELHQTKLNFFTEIAHEIRTPLTLVIGPIEVLTNHYVEDPFIRKQLSIMRGSTDRLLRLLNQLLDFRKHETGNIQLELRETDLVTFLHTVTDSFLEHARSCQVTLINESEIDALPAWIDAGEIEKVVYNLLLNAFKFTPAGGSIFVRLQRDFTTDVATDNAVLIVEDTGSGIPASDLDHIFDRFYQAGQFKTRDSGFGLGLALSKSIIDQHNGQISVESREAEPHRAGFTRFTITLPLNVPESAELISDDHSPKQELTSLRLEPIELTYSAEMSISEEELSNSGKPLILVVEDQDDIREYIRDLFAATHQVIEAANGSVAWEKAAHLLPDLIITDVAMPVMDGFALTHRVKSDLRTNHIPVIMLTAKDTMDYQLTGLQTGADDYLTKPFHPLLLQARVRNLLLLRDQLKTKYHRIVTLQPQAQELDHPDAKFLNHLMTVLDTHLNEADFNVTSLVNEIGMSRPVLFRKVKMLTGLSVIDLLRTTRLKKAELLLRQKKASVSEVAFAVGFSDPKYFSRAFRAQFGVTPTEYSNQPAEHAAELMS</sequence>
<name>A0A6G9ASR1_9BACT</name>
<dbReference type="SUPFAM" id="SSF55874">
    <property type="entry name" value="ATPase domain of HSP90 chaperone/DNA topoisomerase II/histidine kinase"/>
    <property type="match status" value="1"/>
</dbReference>
<dbReference type="Proteomes" id="UP000501802">
    <property type="component" value="Chromosome"/>
</dbReference>
<dbReference type="SUPFAM" id="SSF63829">
    <property type="entry name" value="Calcium-dependent phosphotriesterase"/>
    <property type="match status" value="2"/>
</dbReference>
<evidence type="ECO:0000259" key="8">
    <source>
        <dbReference type="PROSITE" id="PS01124"/>
    </source>
</evidence>
<dbReference type="SMART" id="SM00448">
    <property type="entry name" value="REC"/>
    <property type="match status" value="1"/>
</dbReference>
<feature type="domain" description="Response regulatory" evidence="10">
    <location>
        <begin position="1138"/>
        <end position="1253"/>
    </location>
</feature>
<dbReference type="InterPro" id="IPR005467">
    <property type="entry name" value="His_kinase_dom"/>
</dbReference>
<dbReference type="InterPro" id="IPR003594">
    <property type="entry name" value="HATPase_dom"/>
</dbReference>
<dbReference type="InterPro" id="IPR013783">
    <property type="entry name" value="Ig-like_fold"/>
</dbReference>
<dbReference type="SUPFAM" id="SSF52172">
    <property type="entry name" value="CheY-like"/>
    <property type="match status" value="1"/>
</dbReference>
<dbReference type="InterPro" id="IPR018060">
    <property type="entry name" value="HTH_AraC"/>
</dbReference>
<evidence type="ECO:0000256" key="6">
    <source>
        <dbReference type="ARBA" id="ARBA00023163"/>
    </source>
</evidence>
<dbReference type="PROSITE" id="PS01124">
    <property type="entry name" value="HTH_ARAC_FAMILY_2"/>
    <property type="match status" value="1"/>
</dbReference>
<dbReference type="Pfam" id="PF07495">
    <property type="entry name" value="Y_Y_Y"/>
    <property type="match status" value="1"/>
</dbReference>
<dbReference type="InterPro" id="IPR003661">
    <property type="entry name" value="HisK_dim/P_dom"/>
</dbReference>
<dbReference type="Pfam" id="PF07494">
    <property type="entry name" value="Reg_prop"/>
    <property type="match status" value="10"/>
</dbReference>
<comment type="catalytic activity">
    <reaction evidence="1">
        <text>ATP + protein L-histidine = ADP + protein N-phospho-L-histidine.</text>
        <dbReference type="EC" id="2.7.13.3"/>
    </reaction>
</comment>
<proteinExistence type="predicted"/>
<evidence type="ECO:0000256" key="5">
    <source>
        <dbReference type="ARBA" id="ARBA00023125"/>
    </source>
</evidence>
<keyword evidence="12" id="KW-1185">Reference proteome</keyword>
<dbReference type="Pfam" id="PF02518">
    <property type="entry name" value="HATPase_c"/>
    <property type="match status" value="1"/>
</dbReference>
<dbReference type="EMBL" id="CP050063">
    <property type="protein sequence ID" value="QIP15522.1"/>
    <property type="molecule type" value="Genomic_DNA"/>
</dbReference>